<evidence type="ECO:0000313" key="1">
    <source>
        <dbReference type="EMBL" id="KAJ1880550.1"/>
    </source>
</evidence>
<comment type="caution">
    <text evidence="1">The sequence shown here is derived from an EMBL/GenBank/DDBJ whole genome shotgun (WGS) entry which is preliminary data.</text>
</comment>
<organism evidence="1 2">
    <name type="scientific">Kickxella alabastrina</name>
    <dbReference type="NCBI Taxonomy" id="61397"/>
    <lineage>
        <taxon>Eukaryota</taxon>
        <taxon>Fungi</taxon>
        <taxon>Fungi incertae sedis</taxon>
        <taxon>Zoopagomycota</taxon>
        <taxon>Kickxellomycotina</taxon>
        <taxon>Kickxellomycetes</taxon>
        <taxon>Kickxellales</taxon>
        <taxon>Kickxellaceae</taxon>
        <taxon>Kickxella</taxon>
    </lineage>
</organism>
<evidence type="ECO:0000313" key="2">
    <source>
        <dbReference type="Proteomes" id="UP001150581"/>
    </source>
</evidence>
<keyword evidence="2" id="KW-1185">Reference proteome</keyword>
<protein>
    <submittedName>
        <fullName evidence="1">Uncharacterized protein</fullName>
    </submittedName>
</protein>
<name>A0ACC1I1C6_9FUNG</name>
<proteinExistence type="predicted"/>
<reference evidence="1" key="1">
    <citation type="submission" date="2022-07" db="EMBL/GenBank/DDBJ databases">
        <title>Phylogenomic reconstructions and comparative analyses of Kickxellomycotina fungi.</title>
        <authorList>
            <person name="Reynolds N.K."/>
            <person name="Stajich J.E."/>
            <person name="Barry K."/>
            <person name="Grigoriev I.V."/>
            <person name="Crous P."/>
            <person name="Smith M.E."/>
        </authorList>
    </citation>
    <scope>NUCLEOTIDE SEQUENCE</scope>
    <source>
        <strain evidence="1">Benny 63K</strain>
    </source>
</reference>
<sequence>MLLRRRALSSATTRCAAATGDSDGGSGSGSGSGVAVLGDAGSLGIGIENPRGTLTGESTAAATPSLPSSLPLPLLVLPLPALCSESDDHSTPCAALVLFSHLPNKSPVLPPFVRRLPICRPFSVRRPSHHLWCVCIHSVLSDPINTRTAMLTPSFSHCS</sequence>
<dbReference type="Proteomes" id="UP001150581">
    <property type="component" value="Unassembled WGS sequence"/>
</dbReference>
<accession>A0ACC1I1C6</accession>
<dbReference type="EMBL" id="JANBPG010003519">
    <property type="protein sequence ID" value="KAJ1880550.1"/>
    <property type="molecule type" value="Genomic_DNA"/>
</dbReference>
<gene>
    <name evidence="1" type="ORF">LPJ66_011476</name>
</gene>